<dbReference type="Proteomes" id="UP001188597">
    <property type="component" value="Unassembled WGS sequence"/>
</dbReference>
<reference evidence="1" key="1">
    <citation type="submission" date="2022-12" db="EMBL/GenBank/DDBJ databases">
        <title>Draft genome assemblies for two species of Escallonia (Escalloniales).</title>
        <authorList>
            <person name="Chanderbali A."/>
            <person name="Dervinis C."/>
            <person name="Anghel I."/>
            <person name="Soltis D."/>
            <person name="Soltis P."/>
            <person name="Zapata F."/>
        </authorList>
    </citation>
    <scope>NUCLEOTIDE SEQUENCE</scope>
    <source>
        <strain evidence="1">UCBG64.0493</strain>
        <tissue evidence="1">Leaf</tissue>
    </source>
</reference>
<protein>
    <submittedName>
        <fullName evidence="1">Uncharacterized protein</fullName>
    </submittedName>
</protein>
<accession>A0AA88VCU3</accession>
<gene>
    <name evidence="1" type="ORF">RJ639_015564</name>
</gene>
<comment type="caution">
    <text evidence="1">The sequence shown here is derived from an EMBL/GenBank/DDBJ whole genome shotgun (WGS) entry which is preliminary data.</text>
</comment>
<dbReference type="EMBL" id="JAVXUP010002022">
    <property type="protein sequence ID" value="KAK3006220.1"/>
    <property type="molecule type" value="Genomic_DNA"/>
</dbReference>
<keyword evidence="2" id="KW-1185">Reference proteome</keyword>
<sequence>MSDDGSTRNGPLAHDSFLPHLLHANFNHVELFLKIREQLHESSVQFMLTHHGLLERLELLQHMILKGLEVLLDIAQAQCSTEAAFSHGLSCRIAAEILVALATAPARFFALLAAARARLLHRSSLFLTVSPAASPLPLLPLLVAPAAAPAACRSGRISFPFATRLLHRICWFVYRRKDQGSMGFRKLQAFNLALLSKQIVLVA</sequence>
<name>A0AA88VCU3_9ASTE</name>
<dbReference type="AlphaFoldDB" id="A0AA88VCU3"/>
<proteinExistence type="predicted"/>
<evidence type="ECO:0000313" key="1">
    <source>
        <dbReference type="EMBL" id="KAK3006220.1"/>
    </source>
</evidence>
<evidence type="ECO:0000313" key="2">
    <source>
        <dbReference type="Proteomes" id="UP001188597"/>
    </source>
</evidence>
<organism evidence="1 2">
    <name type="scientific">Escallonia herrerae</name>
    <dbReference type="NCBI Taxonomy" id="1293975"/>
    <lineage>
        <taxon>Eukaryota</taxon>
        <taxon>Viridiplantae</taxon>
        <taxon>Streptophyta</taxon>
        <taxon>Embryophyta</taxon>
        <taxon>Tracheophyta</taxon>
        <taxon>Spermatophyta</taxon>
        <taxon>Magnoliopsida</taxon>
        <taxon>eudicotyledons</taxon>
        <taxon>Gunneridae</taxon>
        <taxon>Pentapetalae</taxon>
        <taxon>asterids</taxon>
        <taxon>campanulids</taxon>
        <taxon>Escalloniales</taxon>
        <taxon>Escalloniaceae</taxon>
        <taxon>Escallonia</taxon>
    </lineage>
</organism>